<sequence length="312" mass="34776">MKNYSEMLPHITGSDYETHFWDALRGKQGYKEQVSKGVDNRSGALTLNPKGQSRYMAALEKEGLFRSLATDIRAYNYNYNIKTANGNDVAAWVEEGGTIPIADGMGDFNDIALKIHKLVVFLKLEEAFVKDATFKIEDYLVSRLAKNFGRAEDNGFINGTGENMPTGILAASGGAEVGVTTNAITYEDVVKLFFSVKPEYRRNGVWLMNDETALALRTLKDDGGNYIWNHANDTILGKKVCISEFMPSAGTGAKPIAFGDFSYYWIVDRRPLSIRTLTEQYALEDCIGYLAYEFLDGKLVRPEAIKVMEMTA</sequence>
<gene>
    <name evidence="3" type="ordered locus">Swol_1466</name>
</gene>
<name>Q0AWY3_SYNWW</name>
<feature type="domain" description="Phage capsid-like C-terminal" evidence="2">
    <location>
        <begin position="43"/>
        <end position="309"/>
    </location>
</feature>
<dbReference type="Gene3D" id="3.30.2400.10">
    <property type="entry name" value="Major capsid protein gp5"/>
    <property type="match status" value="1"/>
</dbReference>
<dbReference type="Gene3D" id="3.30.2320.10">
    <property type="entry name" value="hypothetical protein PF0899 domain"/>
    <property type="match status" value="1"/>
</dbReference>
<dbReference type="RefSeq" id="WP_011640870.1">
    <property type="nucleotide sequence ID" value="NC_008346.1"/>
</dbReference>
<dbReference type="STRING" id="335541.Swol_1466"/>
<dbReference type="KEGG" id="swo:Swol_1466"/>
<dbReference type="HOGENOM" id="CLU_041417_4_0_9"/>
<keyword evidence="4" id="KW-1185">Reference proteome</keyword>
<evidence type="ECO:0000259" key="2">
    <source>
        <dbReference type="Pfam" id="PF05065"/>
    </source>
</evidence>
<dbReference type="EMBL" id="CP000448">
    <property type="protein sequence ID" value="ABI68771.1"/>
    <property type="molecule type" value="Genomic_DNA"/>
</dbReference>
<dbReference type="InterPro" id="IPR054612">
    <property type="entry name" value="Phage_capsid-like_C"/>
</dbReference>
<reference evidence="4" key="1">
    <citation type="journal article" date="2010" name="Environ. Microbiol.">
        <title>The genome of Syntrophomonas wolfei: new insights into syntrophic metabolism and biohydrogen production.</title>
        <authorList>
            <person name="Sieber J.R."/>
            <person name="Sims D.R."/>
            <person name="Han C."/>
            <person name="Kim E."/>
            <person name="Lykidis A."/>
            <person name="Lapidus A.L."/>
            <person name="McDonnald E."/>
            <person name="Rohlin L."/>
            <person name="Culley D.E."/>
            <person name="Gunsalus R."/>
            <person name="McInerney M.J."/>
        </authorList>
    </citation>
    <scope>NUCLEOTIDE SEQUENCE [LARGE SCALE GENOMIC DNA]</scope>
    <source>
        <strain evidence="4">DSM 2245B / Goettingen</strain>
    </source>
</reference>
<comment type="subcellular location">
    <subcellularLocation>
        <location evidence="1">Virion</location>
    </subcellularLocation>
</comment>
<dbReference type="SUPFAM" id="SSF56563">
    <property type="entry name" value="Major capsid protein gp5"/>
    <property type="match status" value="1"/>
</dbReference>
<dbReference type="AlphaFoldDB" id="Q0AWY3"/>
<dbReference type="Proteomes" id="UP000001968">
    <property type="component" value="Chromosome"/>
</dbReference>
<dbReference type="eggNOG" id="COG4653">
    <property type="taxonomic scope" value="Bacteria"/>
</dbReference>
<dbReference type="NCBIfam" id="TIGR01554">
    <property type="entry name" value="major_cap_HK97"/>
    <property type="match status" value="1"/>
</dbReference>
<evidence type="ECO:0000256" key="1">
    <source>
        <dbReference type="ARBA" id="ARBA00004328"/>
    </source>
</evidence>
<dbReference type="InterPro" id="IPR024455">
    <property type="entry name" value="Phage_capsid"/>
</dbReference>
<dbReference type="OrthoDB" id="9786516at2"/>
<organism evidence="3 4">
    <name type="scientific">Syntrophomonas wolfei subsp. wolfei (strain DSM 2245B / Goettingen)</name>
    <dbReference type="NCBI Taxonomy" id="335541"/>
    <lineage>
        <taxon>Bacteria</taxon>
        <taxon>Bacillati</taxon>
        <taxon>Bacillota</taxon>
        <taxon>Clostridia</taxon>
        <taxon>Eubacteriales</taxon>
        <taxon>Syntrophomonadaceae</taxon>
        <taxon>Syntrophomonas</taxon>
    </lineage>
</organism>
<proteinExistence type="predicted"/>
<protein>
    <submittedName>
        <fullName evidence="3">Phage major capsid protein, HK97 family</fullName>
    </submittedName>
</protein>
<accession>Q0AWY3</accession>
<evidence type="ECO:0000313" key="4">
    <source>
        <dbReference type="Proteomes" id="UP000001968"/>
    </source>
</evidence>
<evidence type="ECO:0000313" key="3">
    <source>
        <dbReference type="EMBL" id="ABI68771.1"/>
    </source>
</evidence>
<dbReference type="Pfam" id="PF05065">
    <property type="entry name" value="Phage_capsid"/>
    <property type="match status" value="1"/>
</dbReference>